<dbReference type="STRING" id="4536.A0A0E0G6E9"/>
<evidence type="ECO:0000313" key="4">
    <source>
        <dbReference type="EnsemblPlants" id="ONIVA02G17600.1"/>
    </source>
</evidence>
<dbReference type="Proteomes" id="UP000006591">
    <property type="component" value="Chromosome 2"/>
</dbReference>
<feature type="chain" id="PRO_5002360357" description="DUF7906 domain-containing protein" evidence="2">
    <location>
        <begin position="29"/>
        <end position="887"/>
    </location>
</feature>
<dbReference type="PANTHER" id="PTHR31515:SF2">
    <property type="entry name" value="TRANSMEMBRANE PROTEIN"/>
    <property type="match status" value="1"/>
</dbReference>
<keyword evidence="1" id="KW-0812">Transmembrane</keyword>
<dbReference type="Pfam" id="PF25483">
    <property type="entry name" value="DUF7906"/>
    <property type="match status" value="1"/>
</dbReference>
<keyword evidence="1" id="KW-1133">Transmembrane helix</keyword>
<evidence type="ECO:0000259" key="3">
    <source>
        <dbReference type="Pfam" id="PF25483"/>
    </source>
</evidence>
<evidence type="ECO:0000256" key="1">
    <source>
        <dbReference type="SAM" id="Phobius"/>
    </source>
</evidence>
<proteinExistence type="predicted"/>
<name>A0A0E0G6E9_ORYNI</name>
<dbReference type="OMA" id="IHCTKER"/>
<feature type="transmembrane region" description="Helical" evidence="1">
    <location>
        <begin position="858"/>
        <end position="877"/>
    </location>
</feature>
<feature type="signal peptide" evidence="2">
    <location>
        <begin position="1"/>
        <end position="28"/>
    </location>
</feature>
<keyword evidence="5" id="KW-1185">Reference proteome</keyword>
<dbReference type="InterPro" id="IPR057228">
    <property type="entry name" value="DUF7906"/>
</dbReference>
<dbReference type="EnsemblPlants" id="ONIVA02G17600.1">
    <property type="protein sequence ID" value="ONIVA02G17600.1"/>
    <property type="gene ID" value="ONIVA02G17600"/>
</dbReference>
<keyword evidence="2" id="KW-0732">Signal</keyword>
<evidence type="ECO:0000256" key="2">
    <source>
        <dbReference type="SAM" id="SignalP"/>
    </source>
</evidence>
<organism evidence="4">
    <name type="scientific">Oryza nivara</name>
    <name type="common">Indian wild rice</name>
    <name type="synonym">Oryza sativa f. spontanea</name>
    <dbReference type="NCBI Taxonomy" id="4536"/>
    <lineage>
        <taxon>Eukaryota</taxon>
        <taxon>Viridiplantae</taxon>
        <taxon>Streptophyta</taxon>
        <taxon>Embryophyta</taxon>
        <taxon>Tracheophyta</taxon>
        <taxon>Spermatophyta</taxon>
        <taxon>Magnoliopsida</taxon>
        <taxon>Liliopsida</taxon>
        <taxon>Poales</taxon>
        <taxon>Poaceae</taxon>
        <taxon>BOP clade</taxon>
        <taxon>Oryzoideae</taxon>
        <taxon>Oryzeae</taxon>
        <taxon>Oryzinae</taxon>
        <taxon>Oryza</taxon>
    </lineage>
</organism>
<dbReference type="HOGENOM" id="CLU_014500_0_0_1"/>
<sequence length="887" mass="100357">MSPSGRLPAPFVFPLVLLLLALVPSPEAAESTPGTRTRKIGGAASVFSLFNLKPQNKFWSESVIRTEFDDLEGSTSRDSSKKALLNFTRAGNIANYMSLAEVDSIYLSVPVNFIFIGFDGKGGHEFKLGPEELERWFTKIDHIFEQTRIPPVGEVLTPFYKTSVKKLKQYDLPLISHINHNFSVHAVHMGEDVMSVFQHAIKVLSRREDITDSREGAEALWQVDSDQMEHLFSTLVDHLQIQEAYNIFILNPKTIGKSTQYGYRKGFSESEINLLRENKTLQARILQSKSDKRLYLDIEKGVNRRPLYESHPLSSFSWTTSDNMDMGDWSKKCKEALSNFELLKEGKSKDDIIYDKAVQVLHGKKDELHDIFESALKSSDLKGLHAECLTDMWIGRDRFAFIDLSAGPFAWGPAVGGDGVRTELSLPNVAKTVGAVAEVIEEEAEAKLQDTIRERFSSFGENYHAVDILLAEIDVYELFAFKHCVGRRVQLALCKELDERMHDLKSELEGYNTGDSDDINKKKALDALNRMEKWNLFKDVPEEHHSYTVARDSFLAHLGSVLWGSMSHVIAPSVSHRAHHYYDKLSFQLYFVTQEKVRNMKQFPVNVKSVTEGLSSVLLQFQKPMFSQRMLSLSEDPALMMAFSIARRAAAVPLLLVNGGHSNHRSTLEIPIFWFIHSEPLLLDKHYQAKSLSNMVVVVQSEVDSWESHLQCNGRRPVKAAIAATAEYVSGLLPSHLAYSPAHETATEDWTWSVGCNPLSITSKGWQLSEFQRDVIARERGFKLFKAQERVLVEKYNSVVSLWRRVSAMSKGLRYGDAVKLTSMLEEASHGFANAVNSTISSLHPVQCTRERKVDVQLDLTTIPAFLAVFLLLWFLLRPRRPKPKIN</sequence>
<dbReference type="PANTHER" id="PTHR31515">
    <property type="entry name" value="TRANSMEMBRANE PROTEIN-RELATED"/>
    <property type="match status" value="1"/>
</dbReference>
<dbReference type="eggNOG" id="ENOG502QQIX">
    <property type="taxonomic scope" value="Eukaryota"/>
</dbReference>
<keyword evidence="1" id="KW-0472">Membrane</keyword>
<protein>
    <recommendedName>
        <fullName evidence="3">DUF7906 domain-containing protein</fullName>
    </recommendedName>
</protein>
<dbReference type="AlphaFoldDB" id="A0A0E0G6E9"/>
<dbReference type="Gramene" id="ONIVA02G17600.1">
    <property type="protein sequence ID" value="ONIVA02G17600.1"/>
    <property type="gene ID" value="ONIVA02G17600"/>
</dbReference>
<reference evidence="4" key="1">
    <citation type="submission" date="2015-04" db="UniProtKB">
        <authorList>
            <consortium name="EnsemblPlants"/>
        </authorList>
    </citation>
    <scope>IDENTIFICATION</scope>
    <source>
        <strain evidence="4">SL10</strain>
    </source>
</reference>
<evidence type="ECO:0000313" key="5">
    <source>
        <dbReference type="Proteomes" id="UP000006591"/>
    </source>
</evidence>
<reference evidence="4" key="2">
    <citation type="submission" date="2018-04" db="EMBL/GenBank/DDBJ databases">
        <title>OnivRS2 (Oryza nivara Reference Sequence Version 2).</title>
        <authorList>
            <person name="Zhang J."/>
            <person name="Kudrna D."/>
            <person name="Lee S."/>
            <person name="Talag J."/>
            <person name="Rajasekar S."/>
            <person name="Welchert J."/>
            <person name="Hsing Y.-I."/>
            <person name="Wing R.A."/>
        </authorList>
    </citation>
    <scope>NUCLEOTIDE SEQUENCE [LARGE SCALE GENOMIC DNA]</scope>
    <source>
        <strain evidence="4">SL10</strain>
    </source>
</reference>
<accession>A0A0E0G6E9</accession>
<feature type="domain" description="DUF7906" evidence="3">
    <location>
        <begin position="385"/>
        <end position="434"/>
    </location>
</feature>